<dbReference type="RefSeq" id="WP_289607454.1">
    <property type="nucleotide sequence ID" value="NZ_JAUDCG010000016.1"/>
</dbReference>
<proteinExistence type="predicted"/>
<gene>
    <name evidence="2" type="ORF">QUV96_04995</name>
</gene>
<evidence type="ECO:0000256" key="1">
    <source>
        <dbReference type="SAM" id="MobiDB-lite"/>
    </source>
</evidence>
<protein>
    <submittedName>
        <fullName evidence="2">Uncharacterized protein</fullName>
    </submittedName>
</protein>
<feature type="region of interest" description="Disordered" evidence="1">
    <location>
        <begin position="1"/>
        <end position="44"/>
    </location>
</feature>
<keyword evidence="3" id="KW-1185">Reference proteome</keyword>
<dbReference type="EMBL" id="JAUDCG010000016">
    <property type="protein sequence ID" value="MDM8156991.1"/>
    <property type="molecule type" value="Genomic_DNA"/>
</dbReference>
<reference evidence="3" key="2">
    <citation type="submission" date="2023-06" db="EMBL/GenBank/DDBJ databases">
        <title>Identification and characterization of horizontal gene transfer across gut microbiota members of farm animals based on homology search.</title>
        <authorList>
            <person name="Zeman M."/>
            <person name="Kubasova T."/>
            <person name="Jahodarova E."/>
            <person name="Nykrynova M."/>
            <person name="Rychlik I."/>
        </authorList>
    </citation>
    <scope>NUCLEOTIDE SEQUENCE [LARGE SCALE GENOMIC DNA]</scope>
    <source>
        <strain evidence="3">ET39</strain>
    </source>
</reference>
<reference evidence="2 3" key="1">
    <citation type="submission" date="2023-06" db="EMBL/GenBank/DDBJ databases">
        <title>Identification and characterization of horizontal gene transfer across gut microbiota members of farm animals based on homology search.</title>
        <authorList>
            <person name="Schwarzerova J."/>
            <person name="Nykrynova M."/>
            <person name="Jureckova K."/>
            <person name="Cejkova D."/>
            <person name="Rychlik I."/>
        </authorList>
    </citation>
    <scope>NUCLEOTIDE SEQUENCE [LARGE SCALE GENOMIC DNA]</scope>
    <source>
        <strain evidence="2 3">ET39</strain>
    </source>
</reference>
<organism evidence="2 3">
    <name type="scientific">Amedibacillus dolichus</name>
    <dbReference type="NCBI Taxonomy" id="31971"/>
    <lineage>
        <taxon>Bacteria</taxon>
        <taxon>Bacillati</taxon>
        <taxon>Bacillota</taxon>
        <taxon>Erysipelotrichia</taxon>
        <taxon>Erysipelotrichales</taxon>
        <taxon>Erysipelotrichaceae</taxon>
        <taxon>Amedibacillus</taxon>
    </lineage>
</organism>
<reference evidence="2 3" key="3">
    <citation type="submission" date="2023-06" db="EMBL/GenBank/DDBJ databases">
        <authorList>
            <person name="Zeman M."/>
            <person name="Kubasova T."/>
            <person name="Jahodarova E."/>
            <person name="Nykrynova M."/>
            <person name="Rychlik I."/>
        </authorList>
    </citation>
    <scope>NUCLEOTIDE SEQUENCE [LARGE SCALE GENOMIC DNA]</scope>
    <source>
        <strain evidence="2 3">ET39</strain>
    </source>
</reference>
<feature type="compositionally biased region" description="Basic and acidic residues" evidence="1">
    <location>
        <begin position="1"/>
        <end position="32"/>
    </location>
</feature>
<evidence type="ECO:0000313" key="2">
    <source>
        <dbReference type="EMBL" id="MDM8156991.1"/>
    </source>
</evidence>
<evidence type="ECO:0000313" key="3">
    <source>
        <dbReference type="Proteomes" id="UP001529340"/>
    </source>
</evidence>
<sequence length="44" mass="5147">MQQAKEKGRSRKESNTVPIRDGKEGKMPRRMETTQVNKEKKKAM</sequence>
<name>A0ABT7UBI3_9FIRM</name>
<dbReference type="Proteomes" id="UP001529340">
    <property type="component" value="Unassembled WGS sequence"/>
</dbReference>
<accession>A0ABT7UBI3</accession>
<comment type="caution">
    <text evidence="2">The sequence shown here is derived from an EMBL/GenBank/DDBJ whole genome shotgun (WGS) entry which is preliminary data.</text>
</comment>